<accession>X1IRL3</accession>
<gene>
    <name evidence="1" type="ORF">S03H2_54697</name>
</gene>
<sequence length="149" mass="17119">MNWDASEVIESRSTINYSYAAIKITQSRIDKGLVAIPTSLAEWFPAYNTTIQVYLDDSPILHTKNYSSYKSTTRECRIGGVAEWFEESKIQSGDELVIQLLDKERFIYRLVPERKFILKTKELQSNFDNSENEAHASEGITSLAKWTDL</sequence>
<dbReference type="AlphaFoldDB" id="X1IRL3"/>
<reference evidence="1" key="1">
    <citation type="journal article" date="2014" name="Front. Microbiol.">
        <title>High frequency of phylogenetically diverse reductive dehalogenase-homologous genes in deep subseafloor sedimentary metagenomes.</title>
        <authorList>
            <person name="Kawai M."/>
            <person name="Futagami T."/>
            <person name="Toyoda A."/>
            <person name="Takaki Y."/>
            <person name="Nishi S."/>
            <person name="Hori S."/>
            <person name="Arai W."/>
            <person name="Tsubouchi T."/>
            <person name="Morono Y."/>
            <person name="Uchiyama I."/>
            <person name="Ito T."/>
            <person name="Fujiyama A."/>
            <person name="Inagaki F."/>
            <person name="Takami H."/>
        </authorList>
    </citation>
    <scope>NUCLEOTIDE SEQUENCE</scope>
    <source>
        <strain evidence="1">Expedition CK06-06</strain>
    </source>
</reference>
<comment type="caution">
    <text evidence="1">The sequence shown here is derived from an EMBL/GenBank/DDBJ whole genome shotgun (WGS) entry which is preliminary data.</text>
</comment>
<organism evidence="1">
    <name type="scientific">marine sediment metagenome</name>
    <dbReference type="NCBI Taxonomy" id="412755"/>
    <lineage>
        <taxon>unclassified sequences</taxon>
        <taxon>metagenomes</taxon>
        <taxon>ecological metagenomes</taxon>
    </lineage>
</organism>
<evidence type="ECO:0000313" key="1">
    <source>
        <dbReference type="EMBL" id="GAH68744.1"/>
    </source>
</evidence>
<feature type="non-terminal residue" evidence="1">
    <location>
        <position position="149"/>
    </location>
</feature>
<protein>
    <submittedName>
        <fullName evidence="1">Uncharacterized protein</fullName>
    </submittedName>
</protein>
<proteinExistence type="predicted"/>
<name>X1IRL3_9ZZZZ</name>
<dbReference type="EMBL" id="BARU01034883">
    <property type="protein sequence ID" value="GAH68744.1"/>
    <property type="molecule type" value="Genomic_DNA"/>
</dbReference>